<dbReference type="Pfam" id="PF07978">
    <property type="entry name" value="NIPSNAP"/>
    <property type="match status" value="1"/>
</dbReference>
<dbReference type="Proteomes" id="UP000838324">
    <property type="component" value="Unassembled WGS sequence"/>
</dbReference>
<dbReference type="EMBL" id="CAKMMG010000001">
    <property type="protein sequence ID" value="CAH1191225.1"/>
    <property type="molecule type" value="Genomic_DNA"/>
</dbReference>
<evidence type="ECO:0000259" key="1">
    <source>
        <dbReference type="Pfam" id="PF07978"/>
    </source>
</evidence>
<gene>
    <name evidence="2" type="ORF">PAECIP111892_00552</name>
</gene>
<evidence type="ECO:0000313" key="3">
    <source>
        <dbReference type="Proteomes" id="UP000838324"/>
    </source>
</evidence>
<proteinExistence type="predicted"/>
<feature type="domain" description="NIPSNAP" evidence="1">
    <location>
        <begin position="27"/>
        <end position="97"/>
    </location>
</feature>
<dbReference type="Gene3D" id="3.30.70.100">
    <property type="match status" value="1"/>
</dbReference>
<protein>
    <recommendedName>
        <fullName evidence="1">NIPSNAP domain-containing protein</fullName>
    </recommendedName>
</protein>
<comment type="caution">
    <text evidence="2">The sequence shown here is derived from an EMBL/GenBank/DDBJ whole genome shotgun (WGS) entry which is preliminary data.</text>
</comment>
<dbReference type="SUPFAM" id="SSF54909">
    <property type="entry name" value="Dimeric alpha+beta barrel"/>
    <property type="match status" value="1"/>
</dbReference>
<dbReference type="InterPro" id="IPR011008">
    <property type="entry name" value="Dimeric_a/b-barrel"/>
</dbReference>
<accession>A0ABM9BNA7</accession>
<dbReference type="InterPro" id="IPR012577">
    <property type="entry name" value="NIPSNAP"/>
</dbReference>
<organism evidence="2 3">
    <name type="scientific">Paenibacillus auburnensis</name>
    <dbReference type="NCBI Taxonomy" id="2905649"/>
    <lineage>
        <taxon>Bacteria</taxon>
        <taxon>Bacillati</taxon>
        <taxon>Bacillota</taxon>
        <taxon>Bacilli</taxon>
        <taxon>Bacillales</taxon>
        <taxon>Paenibacillaceae</taxon>
        <taxon>Paenibacillus</taxon>
    </lineage>
</organism>
<keyword evidence="3" id="KW-1185">Reference proteome</keyword>
<reference evidence="2" key="1">
    <citation type="submission" date="2022-01" db="EMBL/GenBank/DDBJ databases">
        <authorList>
            <person name="Criscuolo A."/>
        </authorList>
    </citation>
    <scope>NUCLEOTIDE SEQUENCE</scope>
    <source>
        <strain evidence="2">CIP111892</strain>
    </source>
</reference>
<sequence length="132" mass="15790">MVYPVEILGGVLIYRKDVEFVFYRRKIYIVKNEFVDIFNMHFNQNNLPNQMKHGARLVGRWMVPTTAMTTEIFAVWEYESYEKYKEIEGKVRADSDHVTRVCAWYEKNGGRDFVHKEYILEVKNEQIISTII</sequence>
<name>A0ABM9BNA7_9BACL</name>
<evidence type="ECO:0000313" key="2">
    <source>
        <dbReference type="EMBL" id="CAH1191225.1"/>
    </source>
</evidence>